<reference evidence="1 2" key="1">
    <citation type="submission" date="2022-10" db="EMBL/GenBank/DDBJ databases">
        <authorList>
            <person name="Xie J."/>
            <person name="Shen N."/>
        </authorList>
    </citation>
    <scope>NUCLEOTIDE SEQUENCE [LARGE SCALE GENOMIC DNA]</scope>
    <source>
        <strain evidence="1 2">DSM 41681</strain>
    </source>
</reference>
<evidence type="ECO:0000313" key="1">
    <source>
        <dbReference type="EMBL" id="MEB3962349.1"/>
    </source>
</evidence>
<dbReference type="Proteomes" id="UP001352223">
    <property type="component" value="Unassembled WGS sequence"/>
</dbReference>
<dbReference type="SUPFAM" id="SSF48498">
    <property type="entry name" value="Tetracyclin repressor-like, C-terminal domain"/>
    <property type="match status" value="1"/>
</dbReference>
<sequence>MESVLVGALERARARGELGPGHEPVELARFLTTFIQGLHVMGNARADHAFLEAAVDGALRALD</sequence>
<comment type="caution">
    <text evidence="1">The sequence shown here is derived from an EMBL/GenBank/DDBJ whole genome shotgun (WGS) entry which is preliminary data.</text>
</comment>
<dbReference type="InterPro" id="IPR036271">
    <property type="entry name" value="Tet_transcr_reg_TetR-rel_C_sf"/>
</dbReference>
<accession>A0ABU6CCB2</accession>
<dbReference type="Gene3D" id="1.10.357.10">
    <property type="entry name" value="Tetracycline Repressor, domain 2"/>
    <property type="match status" value="1"/>
</dbReference>
<organism evidence="1 2">
    <name type="scientific">Streptomyces kunmingensis</name>
    <dbReference type="NCBI Taxonomy" id="68225"/>
    <lineage>
        <taxon>Bacteria</taxon>
        <taxon>Bacillati</taxon>
        <taxon>Actinomycetota</taxon>
        <taxon>Actinomycetes</taxon>
        <taxon>Kitasatosporales</taxon>
        <taxon>Streptomycetaceae</taxon>
        <taxon>Streptomyces</taxon>
    </lineage>
</organism>
<dbReference type="EMBL" id="JAOZYB010000141">
    <property type="protein sequence ID" value="MEB3962349.1"/>
    <property type="molecule type" value="Genomic_DNA"/>
</dbReference>
<name>A0ABU6CCB2_9ACTN</name>
<evidence type="ECO:0000313" key="2">
    <source>
        <dbReference type="Proteomes" id="UP001352223"/>
    </source>
</evidence>
<evidence type="ECO:0008006" key="3">
    <source>
        <dbReference type="Google" id="ProtNLM"/>
    </source>
</evidence>
<keyword evidence="2" id="KW-1185">Reference proteome</keyword>
<gene>
    <name evidence="1" type="ORF">OKJ48_19135</name>
</gene>
<protein>
    <recommendedName>
        <fullName evidence="3">Tetracyclin repressor-like C-terminal domain-containing protein</fullName>
    </recommendedName>
</protein>
<proteinExistence type="predicted"/>